<dbReference type="GO" id="GO:0016020">
    <property type="term" value="C:membrane"/>
    <property type="evidence" value="ECO:0007669"/>
    <property type="project" value="InterPro"/>
</dbReference>
<dbReference type="PANTHER" id="PTHR42781:SF4">
    <property type="entry name" value="SPERMIDINE_PUTRESCINE IMPORT ATP-BINDING PROTEIN POTA"/>
    <property type="match status" value="1"/>
</dbReference>
<organism evidence="11 12">
    <name type="scientific">Phyllobacterium myrsinacearum</name>
    <dbReference type="NCBI Taxonomy" id="28101"/>
    <lineage>
        <taxon>Bacteria</taxon>
        <taxon>Pseudomonadati</taxon>
        <taxon>Pseudomonadota</taxon>
        <taxon>Alphaproteobacteria</taxon>
        <taxon>Hyphomicrobiales</taxon>
        <taxon>Phyllobacteriaceae</taxon>
        <taxon>Phyllobacterium</taxon>
    </lineage>
</organism>
<evidence type="ECO:0000313" key="11">
    <source>
        <dbReference type="EMBL" id="MBA8880439.1"/>
    </source>
</evidence>
<evidence type="ECO:0000256" key="8">
    <source>
        <dbReference type="ARBA" id="ARBA00023065"/>
    </source>
</evidence>
<dbReference type="RefSeq" id="WP_182551077.1">
    <property type="nucleotide sequence ID" value="NZ_JACGXN010000007.1"/>
</dbReference>
<feature type="domain" description="ABC transporter" evidence="10">
    <location>
        <begin position="4"/>
        <end position="236"/>
    </location>
</feature>
<dbReference type="InterPro" id="IPR027417">
    <property type="entry name" value="P-loop_NTPase"/>
</dbReference>
<keyword evidence="4" id="KW-0410">Iron transport</keyword>
<dbReference type="InterPro" id="IPR003593">
    <property type="entry name" value="AAA+_ATPase"/>
</dbReference>
<evidence type="ECO:0000313" key="12">
    <source>
        <dbReference type="Proteomes" id="UP000549052"/>
    </source>
</evidence>
<evidence type="ECO:0000256" key="2">
    <source>
        <dbReference type="ARBA" id="ARBA00022448"/>
    </source>
</evidence>
<dbReference type="Proteomes" id="UP000549052">
    <property type="component" value="Unassembled WGS sequence"/>
</dbReference>
<dbReference type="InterPro" id="IPR017871">
    <property type="entry name" value="ABC_transporter-like_CS"/>
</dbReference>
<dbReference type="Pfam" id="PF00005">
    <property type="entry name" value="ABC_tran"/>
    <property type="match status" value="1"/>
</dbReference>
<evidence type="ECO:0000256" key="3">
    <source>
        <dbReference type="ARBA" id="ARBA00022475"/>
    </source>
</evidence>
<dbReference type="GO" id="GO:0015697">
    <property type="term" value="P:quaternary ammonium group transport"/>
    <property type="evidence" value="ECO:0007669"/>
    <property type="project" value="UniProtKB-ARBA"/>
</dbReference>
<comment type="caution">
    <text evidence="11">The sequence shown here is derived from an EMBL/GenBank/DDBJ whole genome shotgun (WGS) entry which is preliminary data.</text>
</comment>
<accession>A0A839ENJ1</accession>
<keyword evidence="5" id="KW-0547">Nucleotide-binding</keyword>
<dbReference type="CDD" id="cd03259">
    <property type="entry name" value="ABC_Carb_Solutes_like"/>
    <property type="match status" value="1"/>
</dbReference>
<keyword evidence="8" id="KW-0406">Ion transport</keyword>
<keyword evidence="3" id="KW-1003">Cell membrane</keyword>
<keyword evidence="2" id="KW-0813">Transport</keyword>
<evidence type="ECO:0000256" key="9">
    <source>
        <dbReference type="ARBA" id="ARBA00023136"/>
    </source>
</evidence>
<dbReference type="PANTHER" id="PTHR42781">
    <property type="entry name" value="SPERMIDINE/PUTRESCINE IMPORT ATP-BINDING PROTEIN POTA"/>
    <property type="match status" value="1"/>
</dbReference>
<dbReference type="PROSITE" id="PS00211">
    <property type="entry name" value="ABC_TRANSPORTER_1"/>
    <property type="match status" value="1"/>
</dbReference>
<dbReference type="EMBL" id="JACGXN010000007">
    <property type="protein sequence ID" value="MBA8880439.1"/>
    <property type="molecule type" value="Genomic_DNA"/>
</dbReference>
<dbReference type="Gene3D" id="2.40.50.450">
    <property type="match status" value="1"/>
</dbReference>
<evidence type="ECO:0000259" key="10">
    <source>
        <dbReference type="PROSITE" id="PS50893"/>
    </source>
</evidence>
<dbReference type="InterPro" id="IPR050093">
    <property type="entry name" value="ABC_SmlMolc_Importer"/>
</dbReference>
<dbReference type="FunFam" id="3.40.50.300:FF:000425">
    <property type="entry name" value="Probable ABC transporter, ATP-binding subunit"/>
    <property type="match status" value="1"/>
</dbReference>
<evidence type="ECO:0000256" key="7">
    <source>
        <dbReference type="ARBA" id="ARBA00023004"/>
    </source>
</evidence>
<sequence>MTFLDIRGVTKRYGVTTAVDDVTLSVAAGSRTAIVGPSGSGKTTLLRLIGGFEAPDSGQMTLNGEILADGPAIVPAHRRSVGFVTQDGSLFPHLTIADNIGFGLDKRNPDRPQRILELMDMVELDTVMLGRRPHQLSGGQQQRVSLARALARQPKLMLLDEPFSALDTGLRENMRKAVAAVLKQAGITTILVTHDQAEALSFADQVAVMRQGKLVQAGSPRTLYLNPADRTTASFLGDAILLPAELGDGWIDCVFGRLSSATNKRRGTAEIMLRPEQLKLVAVPEKDATAAPDSNIGYGKVIDIEFGGAVCTVALAIVGNHGTRHGQTTSPVQIKCSAVNLPATGDHVRIEVLGEPHIFA</sequence>
<keyword evidence="12" id="KW-1185">Reference proteome</keyword>
<keyword evidence="7" id="KW-0408">Iron</keyword>
<gene>
    <name evidence="11" type="ORF">FHW16_004159</name>
</gene>
<dbReference type="GO" id="GO:0016887">
    <property type="term" value="F:ATP hydrolysis activity"/>
    <property type="evidence" value="ECO:0007669"/>
    <property type="project" value="InterPro"/>
</dbReference>
<evidence type="ECO:0000256" key="5">
    <source>
        <dbReference type="ARBA" id="ARBA00022741"/>
    </source>
</evidence>
<dbReference type="GO" id="GO:0005524">
    <property type="term" value="F:ATP binding"/>
    <property type="evidence" value="ECO:0007669"/>
    <property type="project" value="UniProtKB-KW"/>
</dbReference>
<dbReference type="GO" id="GO:0015408">
    <property type="term" value="F:ABC-type ferric iron transporter activity"/>
    <property type="evidence" value="ECO:0007669"/>
    <property type="project" value="InterPro"/>
</dbReference>
<reference evidence="11 12" key="1">
    <citation type="submission" date="2020-07" db="EMBL/GenBank/DDBJ databases">
        <title>Genomic Encyclopedia of Type Strains, Phase IV (KMG-V): Genome sequencing to study the core and pangenomes of soil and plant-associated prokaryotes.</title>
        <authorList>
            <person name="Whitman W."/>
        </authorList>
    </citation>
    <scope>NUCLEOTIDE SEQUENCE [LARGE SCALE GENOMIC DNA]</scope>
    <source>
        <strain evidence="11 12">AN3</strain>
    </source>
</reference>
<evidence type="ECO:0000256" key="4">
    <source>
        <dbReference type="ARBA" id="ARBA00022496"/>
    </source>
</evidence>
<evidence type="ECO:0000256" key="1">
    <source>
        <dbReference type="ARBA" id="ARBA00005417"/>
    </source>
</evidence>
<dbReference type="Gene3D" id="3.40.50.300">
    <property type="entry name" value="P-loop containing nucleotide triphosphate hydrolases"/>
    <property type="match status" value="1"/>
</dbReference>
<evidence type="ECO:0000256" key="6">
    <source>
        <dbReference type="ARBA" id="ARBA00022840"/>
    </source>
</evidence>
<dbReference type="SUPFAM" id="SSF52540">
    <property type="entry name" value="P-loop containing nucleoside triphosphate hydrolases"/>
    <property type="match status" value="1"/>
</dbReference>
<proteinExistence type="inferred from homology"/>
<protein>
    <submittedName>
        <fullName evidence="11">Iron(III) transport system ATP-binding protein</fullName>
    </submittedName>
</protein>
<dbReference type="PROSITE" id="PS50893">
    <property type="entry name" value="ABC_TRANSPORTER_2"/>
    <property type="match status" value="1"/>
</dbReference>
<dbReference type="InterPro" id="IPR003439">
    <property type="entry name" value="ABC_transporter-like_ATP-bd"/>
</dbReference>
<dbReference type="SMART" id="SM00382">
    <property type="entry name" value="AAA"/>
    <property type="match status" value="1"/>
</dbReference>
<name>A0A839ENJ1_9HYPH</name>
<keyword evidence="6 11" id="KW-0067">ATP-binding</keyword>
<comment type="similarity">
    <text evidence="1">Belongs to the ABC transporter superfamily.</text>
</comment>
<keyword evidence="9" id="KW-0472">Membrane</keyword>
<dbReference type="InterPro" id="IPR015853">
    <property type="entry name" value="ABC_transpr_FbpC"/>
</dbReference>
<dbReference type="AlphaFoldDB" id="A0A839ENJ1"/>